<evidence type="ECO:0000313" key="2">
    <source>
        <dbReference type="Proteomes" id="UP000095401"/>
    </source>
</evidence>
<dbReference type="Gene3D" id="3.40.50.300">
    <property type="entry name" value="P-loop containing nucleotide triphosphate hydrolases"/>
    <property type="match status" value="1"/>
</dbReference>
<evidence type="ECO:0008006" key="3">
    <source>
        <dbReference type="Google" id="ProtNLM"/>
    </source>
</evidence>
<accession>A0A1D8IMG9</accession>
<dbReference type="RefSeq" id="WP_070078043.1">
    <property type="nucleotide sequence ID" value="NZ_CP017415.1"/>
</dbReference>
<dbReference type="KEGG" id="aprs:BI364_06525"/>
<name>A0A1D8IMG9_9GAMM</name>
<dbReference type="AlphaFoldDB" id="A0A1D8IMG9"/>
<dbReference type="SUPFAM" id="SSF52540">
    <property type="entry name" value="P-loop containing nucleoside triphosphate hydrolases"/>
    <property type="match status" value="1"/>
</dbReference>
<sequence>MEPSDFSNLLKGLQNPAAYPHPVSTIRVIETHISAVLLTGEFAYKLKKPLDMGFLDFSTLARRKHFCEEEIRLNRRLAPDLYLDSLAVTGSPESPVIGGSGTPIEYLVRMRQFDPDQQLDQLLARGELTAAHIDALIARIAAFHAQTAQVDLASPLGQPEAVFAPMQQNFDQLHPLIDQPTRRAQLERLERWTRAEYDRLAPLLAERRENGCIRECHGDMHLGNMARIEGEIAIFDGIEFNDDFRWIDVANEIAFFVMDLESRGASALAHRALNAWVELSGDHQALRLMRFYQTYRAMVRAKVASIRLGQPGLADTEREAVLEAYQRYADLAEHYTAGMHGAVLVTHGFAGAGKTTLSTQAVELIGMIRLRSDVERKRLHGLAPEARSGSGIGTGLYAEDVTERTYAALEDRAELALDGGFPVVVDASFLARHQRKRFAELAARHDLPYLILDVQAPEPSLRARIEQRQGDASEATPDVLGWQIGHAEPLDAAEPRIEVHHHEPLPTDALRTRLGL</sequence>
<gene>
    <name evidence="1" type="ORF">BI364_06525</name>
</gene>
<organism evidence="1 2">
    <name type="scientific">Acidihalobacter yilgarnensis</name>
    <dbReference type="NCBI Taxonomy" id="2819280"/>
    <lineage>
        <taxon>Bacteria</taxon>
        <taxon>Pseudomonadati</taxon>
        <taxon>Pseudomonadota</taxon>
        <taxon>Gammaproteobacteria</taxon>
        <taxon>Chromatiales</taxon>
        <taxon>Ectothiorhodospiraceae</taxon>
        <taxon>Acidihalobacter</taxon>
    </lineage>
</organism>
<keyword evidence="2" id="KW-1185">Reference proteome</keyword>
<dbReference type="InterPro" id="IPR052732">
    <property type="entry name" value="Cell-binding_unc_protein"/>
</dbReference>
<dbReference type="InterPro" id="IPR027417">
    <property type="entry name" value="P-loop_NTPase"/>
</dbReference>
<dbReference type="Gene3D" id="3.90.1200.10">
    <property type="match status" value="1"/>
</dbReference>
<dbReference type="InterPro" id="IPR011009">
    <property type="entry name" value="Kinase-like_dom_sf"/>
</dbReference>
<dbReference type="PANTHER" id="PTHR43883:SF1">
    <property type="entry name" value="GLUCONOKINASE"/>
    <property type="match status" value="1"/>
</dbReference>
<dbReference type="EMBL" id="CP017415">
    <property type="protein sequence ID" value="AOU97658.1"/>
    <property type="molecule type" value="Genomic_DNA"/>
</dbReference>
<dbReference type="Proteomes" id="UP000095401">
    <property type="component" value="Chromosome"/>
</dbReference>
<reference evidence="2" key="1">
    <citation type="submission" date="2016-09" db="EMBL/GenBank/DDBJ databases">
        <title>Acidihalobacter prosperus F5.</title>
        <authorList>
            <person name="Khaleque H.N."/>
            <person name="Ramsay J.P."/>
            <person name="Kaksonen A.H."/>
            <person name="Boxall N.J."/>
            <person name="Watkin E.L.J."/>
        </authorList>
    </citation>
    <scope>NUCLEOTIDE SEQUENCE [LARGE SCALE GENOMIC DNA]</scope>
    <source>
        <strain evidence="2">F5</strain>
    </source>
</reference>
<evidence type="ECO:0000313" key="1">
    <source>
        <dbReference type="EMBL" id="AOU97658.1"/>
    </source>
</evidence>
<dbReference type="PANTHER" id="PTHR43883">
    <property type="entry name" value="SLR0207 PROTEIN"/>
    <property type="match status" value="1"/>
</dbReference>
<dbReference type="SUPFAM" id="SSF56112">
    <property type="entry name" value="Protein kinase-like (PK-like)"/>
    <property type="match status" value="1"/>
</dbReference>
<proteinExistence type="predicted"/>
<protein>
    <recommendedName>
        <fullName evidence="3">Aminoglycoside phosphotransferase domain-containing protein</fullName>
    </recommendedName>
</protein>
<dbReference type="Pfam" id="PF13671">
    <property type="entry name" value="AAA_33"/>
    <property type="match status" value="1"/>
</dbReference>